<accession>A0A269XX72</accession>
<keyword evidence="3" id="KW-1185">Reference proteome</keyword>
<dbReference type="InterPro" id="IPR014710">
    <property type="entry name" value="RmlC-like_jellyroll"/>
</dbReference>
<dbReference type="EMBL" id="NCXK01000010">
    <property type="protein sequence ID" value="PAK77894.1"/>
    <property type="molecule type" value="Genomic_DNA"/>
</dbReference>
<dbReference type="SUPFAM" id="SSF51182">
    <property type="entry name" value="RmlC-like cupins"/>
    <property type="match status" value="1"/>
</dbReference>
<comment type="caution">
    <text evidence="2">The sequence shown here is derived from an EMBL/GenBank/DDBJ whole genome shotgun (WGS) entry which is preliminary data.</text>
</comment>
<dbReference type="InterPro" id="IPR011051">
    <property type="entry name" value="RmlC_Cupin_sf"/>
</dbReference>
<evidence type="ECO:0000259" key="1">
    <source>
        <dbReference type="Pfam" id="PF05899"/>
    </source>
</evidence>
<dbReference type="PANTHER" id="PTHR40943">
    <property type="entry name" value="CYTOPLASMIC PROTEIN-RELATED"/>
    <property type="match status" value="1"/>
</dbReference>
<name>A0A269XX72_9PROT</name>
<sequence length="235" mass="25445">MQDLRKMLDMQRALDLKALAATCPLTAGDYKTARYALPVADGAVSLELVAPQGTGHVDAGNEDVFLFVLDGQFSINGTGMTEGQGSKVSAGTAFDWSATPGTRLFAMEVTEAEKGEPGVVVIDPAAVMSPSNPPPAEYLTGPKPECQSAPAWRSCKGQFYGGTWSATPYYRKKVPYVHDEFMYLLEGCVSFVNEEGEKQTFKAGDAFLICRGASCSWESLEMVKKVYVIFRPTEP</sequence>
<evidence type="ECO:0000313" key="2">
    <source>
        <dbReference type="EMBL" id="PAK77894.1"/>
    </source>
</evidence>
<dbReference type="Gene3D" id="2.60.120.10">
    <property type="entry name" value="Jelly Rolls"/>
    <property type="match status" value="2"/>
</dbReference>
<reference evidence="2 3" key="1">
    <citation type="submission" date="2017-04" db="EMBL/GenBank/DDBJ databases">
        <title>Kefir bacterial isolates.</title>
        <authorList>
            <person name="Kim Y."/>
            <person name="Blasche S."/>
            <person name="Patil K.R."/>
        </authorList>
    </citation>
    <scope>NUCLEOTIDE SEQUENCE [LARGE SCALE GENOMIC DNA]</scope>
    <source>
        <strain evidence="2 3">KR</strain>
    </source>
</reference>
<feature type="domain" description="(S)-ureidoglycine aminohydrolase cupin" evidence="1">
    <location>
        <begin position="156"/>
        <end position="227"/>
    </location>
</feature>
<organism evidence="2 3">
    <name type="scientific">Acetobacter fabarum</name>
    <dbReference type="NCBI Taxonomy" id="483199"/>
    <lineage>
        <taxon>Bacteria</taxon>
        <taxon>Pseudomonadati</taxon>
        <taxon>Pseudomonadota</taxon>
        <taxon>Alphaproteobacteria</taxon>
        <taxon>Acetobacterales</taxon>
        <taxon>Acetobacteraceae</taxon>
        <taxon>Acetobacter</taxon>
    </lineage>
</organism>
<dbReference type="OrthoDB" id="9799053at2"/>
<dbReference type="AlphaFoldDB" id="A0A269XX72"/>
<dbReference type="PANTHER" id="PTHR40943:SF1">
    <property type="entry name" value="CYTOPLASMIC PROTEIN"/>
    <property type="match status" value="1"/>
</dbReference>
<dbReference type="Pfam" id="PF05899">
    <property type="entry name" value="Cupin_3"/>
    <property type="match status" value="1"/>
</dbReference>
<protein>
    <recommendedName>
        <fullName evidence="1">(S)-ureidoglycine aminohydrolase cupin domain-containing protein</fullName>
    </recommendedName>
</protein>
<dbReference type="CDD" id="cd02227">
    <property type="entry name" value="cupin_TM1112-like"/>
    <property type="match status" value="1"/>
</dbReference>
<proteinExistence type="predicted"/>
<dbReference type="Proteomes" id="UP000216151">
    <property type="component" value="Unassembled WGS sequence"/>
</dbReference>
<gene>
    <name evidence="2" type="ORF">B8X00_08655</name>
</gene>
<evidence type="ECO:0000313" key="3">
    <source>
        <dbReference type="Proteomes" id="UP000216151"/>
    </source>
</evidence>
<dbReference type="InterPro" id="IPR008579">
    <property type="entry name" value="UGlyAH_Cupin_dom"/>
</dbReference>